<geneLocation type="plasmid" evidence="2 6">
    <name>pHM100</name>
</geneLocation>
<evidence type="ECO:0000313" key="6">
    <source>
        <dbReference type="Proteomes" id="UP000006469"/>
    </source>
</evidence>
<reference evidence="5 9" key="6">
    <citation type="submission" date="2019-04" db="EMBL/GenBank/DDBJ databases">
        <title>Methylomes of two halophilic Archaea, Haloarcula marismortui and Haloferax mediterranei.</title>
        <authorList>
            <person name="DasSarma S."/>
            <person name="DasSarma P."/>
            <person name="DasSarma S."/>
            <person name="Fomenkov A."/>
            <person name="Vincze T."/>
            <person name="Anton B.P."/>
            <person name="Roberts R.J."/>
        </authorList>
    </citation>
    <scope>NUCLEOTIDE SEQUENCE [LARGE SCALE GENOMIC DNA]</scope>
    <source>
        <strain evidence="5">ATCC 33500</strain>
        <strain evidence="9">ATCC 33500 / DSM 1411 / JCM 8866 / NBRC 14739 / NCIMB 2177 / R-4</strain>
        <plasmid evidence="5 9">pHME132</plasmid>
    </source>
</reference>
<reference evidence="3 8" key="4">
    <citation type="submission" date="2014-04" db="EMBL/GenBank/DDBJ databases">
        <title>Transcriptional profiles of Haloferax mediterranei on the basis of nitrogen availability.</title>
        <authorList>
            <person name="Bautista V."/>
        </authorList>
    </citation>
    <scope>NUCLEOTIDE SEQUENCE [LARGE SCALE GENOMIC DNA]</scope>
    <source>
        <strain evidence="3">ATCC 33500</strain>
        <strain evidence="8">ATCC 33500 / DSM 1411 / JCM 8866 / NBRC 14739 / NCIMB 2177 / R-4</strain>
        <plasmid evidence="3">HMPLAS3</plasmid>
        <plasmid evidence="8">Plasmid HMPLAS3</plasmid>
    </source>
</reference>
<dbReference type="KEGG" id="hme:HFX_4079"/>
<keyword evidence="1" id="KW-1133">Transmembrane helix</keyword>
<dbReference type="EMBL" id="AOLO01000014">
    <property type="protein sequence ID" value="ELZ97553.1"/>
    <property type="molecule type" value="Genomic_DNA"/>
</dbReference>
<dbReference type="EMBL" id="CP039142">
    <property type="protein sequence ID" value="QCQ77449.1"/>
    <property type="molecule type" value="Genomic_DNA"/>
</dbReference>
<reference evidence="2" key="1">
    <citation type="journal article" date="2012" name="Appl. Environ. Microbiol.">
        <title>Identification of the haloarchaeal phasin (PhaP) that functions in polyhydroxyalkanoate accumulation and granule formation in Haloferax mediterranei.</title>
        <authorList>
            <person name="Cai S."/>
            <person name="Cai L."/>
            <person name="Liu H."/>
            <person name="Liu X."/>
            <person name="Han J."/>
            <person name="Zhou J."/>
            <person name="Xiang H."/>
        </authorList>
    </citation>
    <scope>NUCLEOTIDE SEQUENCE</scope>
    <source>
        <strain evidence="2">CGMCC 1.2087</strain>
    </source>
</reference>
<evidence type="ECO:0000313" key="3">
    <source>
        <dbReference type="EMBL" id="AHZ23979.1"/>
    </source>
</evidence>
<name>I3R963_HALMT</name>
<geneLocation type="plasmid" evidence="3 8">
    <name>HMPLAS3</name>
</geneLocation>
<dbReference type="Proteomes" id="UP000011603">
    <property type="component" value="Unassembled WGS sequence"/>
</dbReference>
<protein>
    <submittedName>
        <fullName evidence="2">Uncharacterized protein</fullName>
    </submittedName>
</protein>
<geneLocation type="plasmid" evidence="5 9">
    <name>pHME132</name>
</geneLocation>
<sequence>MKYEREDIIEEIANNYRDERYASVINLILPQIESFIWIYAAYLQEHKNEKILLNVALSS</sequence>
<dbReference type="Proteomes" id="UP000299011">
    <property type="component" value="Plasmid pHME132"/>
</dbReference>
<evidence type="ECO:0000313" key="5">
    <source>
        <dbReference type="EMBL" id="QCQ77449.1"/>
    </source>
</evidence>
<dbReference type="EMBL" id="CP007552">
    <property type="protein sequence ID" value="AHZ23979.1"/>
    <property type="molecule type" value="Genomic_DNA"/>
</dbReference>
<evidence type="ECO:0000256" key="1">
    <source>
        <dbReference type="SAM" id="Phobius"/>
    </source>
</evidence>
<evidence type="ECO:0000313" key="4">
    <source>
        <dbReference type="EMBL" id="ELZ97553.1"/>
    </source>
</evidence>
<evidence type="ECO:0000313" key="8">
    <source>
        <dbReference type="Proteomes" id="UP000027075"/>
    </source>
</evidence>
<reference evidence="4 7" key="3">
    <citation type="journal article" date="2014" name="PLoS Genet.">
        <title>Phylogenetically driven sequencing of extremely halophilic archaea reveals strategies for static and dynamic osmo-response.</title>
        <authorList>
            <person name="Becker E.A."/>
            <person name="Seitzer P.M."/>
            <person name="Tritt A."/>
            <person name="Larsen D."/>
            <person name="Krusor M."/>
            <person name="Yao A.I."/>
            <person name="Wu D."/>
            <person name="Madern D."/>
            <person name="Eisen J.A."/>
            <person name="Darling A.E."/>
            <person name="Facciotti M.T."/>
        </authorList>
    </citation>
    <scope>NUCLEOTIDE SEQUENCE [LARGE SCALE GENOMIC DNA]</scope>
    <source>
        <strain evidence="4">ATCC 33500</strain>
        <strain evidence="7">ATCC 33500 / DSM 1411 / JCM 8866 / NBRC 14739 / NCIMB 2177 / R-4</strain>
    </source>
</reference>
<evidence type="ECO:0000313" key="7">
    <source>
        <dbReference type="Proteomes" id="UP000011603"/>
    </source>
</evidence>
<dbReference type="EMBL" id="CP001869">
    <property type="protein sequence ID" value="AFK20773.1"/>
    <property type="molecule type" value="Genomic_DNA"/>
</dbReference>
<evidence type="ECO:0000313" key="9">
    <source>
        <dbReference type="Proteomes" id="UP000299011"/>
    </source>
</evidence>
<dbReference type="Proteomes" id="UP000027075">
    <property type="component" value="Plasmid HMPLAS3"/>
</dbReference>
<dbReference type="AlphaFoldDB" id="I3R963"/>
<keyword evidence="7" id="KW-1185">Reference proteome</keyword>
<keyword evidence="2" id="KW-0614">Plasmid</keyword>
<evidence type="ECO:0000313" key="2">
    <source>
        <dbReference type="EMBL" id="AFK20773.1"/>
    </source>
</evidence>
<keyword evidence="1" id="KW-0812">Transmembrane</keyword>
<feature type="transmembrane region" description="Helical" evidence="1">
    <location>
        <begin position="21"/>
        <end position="42"/>
    </location>
</feature>
<keyword evidence="1" id="KW-0472">Membrane</keyword>
<dbReference type="HOGENOM" id="CLU_2949182_0_0_2"/>
<proteinExistence type="predicted"/>
<reference evidence="2" key="5">
    <citation type="submission" date="2014-05" db="EMBL/GenBank/DDBJ databases">
        <authorList>
            <person name="Wang L."/>
            <person name="Yang H."/>
            <person name="Xiang H."/>
        </authorList>
    </citation>
    <scope>NUCLEOTIDE SEQUENCE</scope>
    <source>
        <strain evidence="2">CGMCC 1.2087</strain>
        <plasmid evidence="2">pHM100</plasmid>
    </source>
</reference>
<dbReference type="Proteomes" id="UP000006469">
    <property type="component" value="Plasmid pHM100"/>
</dbReference>
<accession>I3R963</accession>
<gene>
    <name evidence="2" type="ordered locus">HFX_4079</name>
    <name evidence="3" type="ORF">BM92_19405</name>
    <name evidence="4" type="ORF">C439_16593</name>
    <name evidence="5" type="ORF">E6P09_19265</name>
</gene>
<organism evidence="2 6">
    <name type="scientific">Haloferax mediterranei (strain ATCC 33500 / DSM 1411 / JCM 8866 / NBRC 14739 / NCIMB 2177 / R-4)</name>
    <name type="common">Halobacterium mediterranei</name>
    <dbReference type="NCBI Taxonomy" id="523841"/>
    <lineage>
        <taxon>Archaea</taxon>
        <taxon>Methanobacteriati</taxon>
        <taxon>Methanobacteriota</taxon>
        <taxon>Stenosarchaea group</taxon>
        <taxon>Halobacteria</taxon>
        <taxon>Halobacteriales</taxon>
        <taxon>Haloferacaceae</taxon>
        <taxon>Haloferax</taxon>
    </lineage>
</organism>
<reference evidence="2 6" key="2">
    <citation type="journal article" date="2012" name="J. Bacteriol.">
        <title>Complete genome sequence of the metabolically versatile halophilic archaeon Haloferax mediterranei, a poly(3-hydroxybutyrate-co-3-hydroxyvalerate) producer.</title>
        <authorList>
            <person name="Han J."/>
            <person name="Zhang F."/>
            <person name="Hou J."/>
            <person name="Liu X."/>
            <person name="Li M."/>
            <person name="Liu H."/>
            <person name="Cai L."/>
            <person name="Zhang B."/>
            <person name="Chen Y."/>
            <person name="Zhou J."/>
            <person name="Hu S."/>
            <person name="Xiang H."/>
        </authorList>
    </citation>
    <scope>NUCLEOTIDE SEQUENCE [LARGE SCALE GENOMIC DNA]</scope>
    <source>
        <strain evidence="6">ATCC 33500 / DSM 1411 / JCM 8866 / NBRC 14739 / NCIMB 2177 / R-4</strain>
        <strain evidence="2">CGMCC 1.2087</strain>
        <plasmid evidence="6">pHM100</plasmid>
    </source>
</reference>